<dbReference type="EMBL" id="CP019706">
    <property type="protein sequence ID" value="ARJ42891.1"/>
    <property type="molecule type" value="Genomic_DNA"/>
</dbReference>
<evidence type="ECO:0000313" key="2">
    <source>
        <dbReference type="EMBL" id="ARJ42891.1"/>
    </source>
</evidence>
<gene>
    <name evidence="2" type="ORF">B1H58_13225</name>
</gene>
<dbReference type="AlphaFoldDB" id="A0A1W6B736"/>
<feature type="signal peptide" evidence="1">
    <location>
        <begin position="1"/>
        <end position="23"/>
    </location>
</feature>
<organism evidence="2 3">
    <name type="scientific">Pantoea alhagi</name>
    <dbReference type="NCBI Taxonomy" id="1891675"/>
    <lineage>
        <taxon>Bacteria</taxon>
        <taxon>Pseudomonadati</taxon>
        <taxon>Pseudomonadota</taxon>
        <taxon>Gammaproteobacteria</taxon>
        <taxon>Enterobacterales</taxon>
        <taxon>Erwiniaceae</taxon>
        <taxon>Pantoea</taxon>
    </lineage>
</organism>
<keyword evidence="1" id="KW-0732">Signal</keyword>
<keyword evidence="3" id="KW-1185">Reference proteome</keyword>
<reference evidence="2 3" key="1">
    <citation type="submission" date="2017-02" db="EMBL/GenBank/DDBJ databases">
        <title>Complete genome sequence of the drought resistance-promoting endophyte Pantoea alhagi LTYR-11Z.</title>
        <authorList>
            <person name="Zhang L."/>
        </authorList>
    </citation>
    <scope>NUCLEOTIDE SEQUENCE [LARGE SCALE GENOMIC DNA]</scope>
    <source>
        <strain evidence="2 3">LTYR-11Z</strain>
    </source>
</reference>
<proteinExistence type="predicted"/>
<evidence type="ECO:0000313" key="3">
    <source>
        <dbReference type="Proteomes" id="UP000192900"/>
    </source>
</evidence>
<dbReference type="OrthoDB" id="6638476at2"/>
<dbReference type="Proteomes" id="UP000192900">
    <property type="component" value="Chromosome"/>
</dbReference>
<sequence>MPFIARGALLLSLLVNVIPATVANPLKHVNPMTDCLNGHILPQMGSNEAPEAIVNHAFLLCKPFIDSWLASYPDARRQQLGQALRQFYLDRLYAALNSPVR</sequence>
<protein>
    <submittedName>
        <fullName evidence="2">Uncharacterized protein</fullName>
    </submittedName>
</protein>
<evidence type="ECO:0000256" key="1">
    <source>
        <dbReference type="SAM" id="SignalP"/>
    </source>
</evidence>
<feature type="chain" id="PRO_5010887539" evidence="1">
    <location>
        <begin position="24"/>
        <end position="101"/>
    </location>
</feature>
<accession>A0A1W6B736</accession>
<dbReference type="RefSeq" id="WP_085070943.1">
    <property type="nucleotide sequence ID" value="NZ_CP019706.1"/>
</dbReference>
<dbReference type="STRING" id="1891675.B1H58_13225"/>
<dbReference type="KEGG" id="palh:B1H58_13225"/>
<name>A0A1W6B736_9GAMM</name>